<organism evidence="2 3">
    <name type="scientific">Geodermatophilus aquaeductus</name>
    <dbReference type="NCBI Taxonomy" id="1564161"/>
    <lineage>
        <taxon>Bacteria</taxon>
        <taxon>Bacillati</taxon>
        <taxon>Actinomycetota</taxon>
        <taxon>Actinomycetes</taxon>
        <taxon>Geodermatophilales</taxon>
        <taxon>Geodermatophilaceae</taxon>
        <taxon>Geodermatophilus</taxon>
    </lineage>
</organism>
<dbReference type="EMBL" id="FXTJ01000017">
    <property type="protein sequence ID" value="SMO99483.1"/>
    <property type="molecule type" value="Genomic_DNA"/>
</dbReference>
<evidence type="ECO:0000256" key="1">
    <source>
        <dbReference type="SAM" id="MobiDB-lite"/>
    </source>
</evidence>
<evidence type="ECO:0000313" key="3">
    <source>
        <dbReference type="Proteomes" id="UP000317484"/>
    </source>
</evidence>
<reference evidence="2 3" key="1">
    <citation type="submission" date="2017-05" db="EMBL/GenBank/DDBJ databases">
        <authorList>
            <person name="Varghese N."/>
            <person name="Submissions S."/>
        </authorList>
    </citation>
    <scope>NUCLEOTIDE SEQUENCE [LARGE SCALE GENOMIC DNA]</scope>
    <source>
        <strain evidence="2 3">DSM 46834</strain>
    </source>
</reference>
<gene>
    <name evidence="2" type="ORF">SAMN06273567_1171</name>
</gene>
<dbReference type="AlphaFoldDB" id="A0A521FTD9"/>
<feature type="region of interest" description="Disordered" evidence="1">
    <location>
        <begin position="18"/>
        <end position="54"/>
    </location>
</feature>
<evidence type="ECO:0000313" key="2">
    <source>
        <dbReference type="EMBL" id="SMO99483.1"/>
    </source>
</evidence>
<name>A0A521FTD9_9ACTN</name>
<proteinExistence type="predicted"/>
<protein>
    <submittedName>
        <fullName evidence="2">Uncharacterized protein</fullName>
    </submittedName>
</protein>
<dbReference type="Proteomes" id="UP000317484">
    <property type="component" value="Unassembled WGS sequence"/>
</dbReference>
<keyword evidence="3" id="KW-1185">Reference proteome</keyword>
<sequence length="54" mass="5645">ALARTVGGVTDVRVLLAGDEVPDGAEPVRPLPAPAPRRPGVDREPAGPRSSHRR</sequence>
<accession>A0A521FTD9</accession>
<feature type="non-terminal residue" evidence="2">
    <location>
        <position position="1"/>
    </location>
</feature>